<sequence length="88" mass="10435">MKLEFTNQQQFLVKIKRMSKKRNITSQIMLQGICDIGLPEDSIILSIVKNGNRQEIVYIPNLYLKLKKENQSVNELIFFNYLQQYLLI</sequence>
<comment type="caution">
    <text evidence="1">The sequence shown here is derived from an EMBL/GenBank/DDBJ whole genome shotgun (WGS) entry which is preliminary data.</text>
</comment>
<keyword evidence="2" id="KW-1185">Reference proteome</keyword>
<protein>
    <submittedName>
        <fullName evidence="1">Uncharacterized protein</fullName>
    </submittedName>
</protein>
<evidence type="ECO:0000313" key="1">
    <source>
        <dbReference type="EMBL" id="MCP0885767.1"/>
    </source>
</evidence>
<dbReference type="Proteomes" id="UP001139006">
    <property type="component" value="Unassembled WGS sequence"/>
</dbReference>
<dbReference type="RefSeq" id="WP_253358439.1">
    <property type="nucleotide sequence ID" value="NZ_JAIULA010000001.1"/>
</dbReference>
<reference evidence="1 2" key="1">
    <citation type="journal article" date="2023" name="Int. J. Syst. Evol. Microbiol.">
        <title>Ligilactobacillus ubinensis sp. nov., a novel species isolated from the wild ferment of a durian fruit (Durio zibethinus).</title>
        <authorList>
            <person name="Heng Y.C."/>
            <person name="Menon N."/>
            <person name="Chen B."/>
            <person name="Loo B.Z.L."/>
            <person name="Wong G.W.J."/>
            <person name="Lim A.C.H."/>
            <person name="Silvaraju S."/>
            <person name="Kittelmann S."/>
        </authorList>
    </citation>
    <scope>NUCLEOTIDE SEQUENCE [LARGE SCALE GENOMIC DNA]</scope>
    <source>
        <strain evidence="1 2">WILCCON 0076</strain>
    </source>
</reference>
<name>A0A9X2FFV8_9LACO</name>
<organism evidence="1 2">
    <name type="scientific">Ligilactobacillus ubinensis</name>
    <dbReference type="NCBI Taxonomy" id="2876789"/>
    <lineage>
        <taxon>Bacteria</taxon>
        <taxon>Bacillati</taxon>
        <taxon>Bacillota</taxon>
        <taxon>Bacilli</taxon>
        <taxon>Lactobacillales</taxon>
        <taxon>Lactobacillaceae</taxon>
        <taxon>Ligilactobacillus</taxon>
    </lineage>
</organism>
<gene>
    <name evidence="1" type="ORF">LB941_00280</name>
</gene>
<accession>A0A9X2FFV8</accession>
<proteinExistence type="predicted"/>
<evidence type="ECO:0000313" key="2">
    <source>
        <dbReference type="Proteomes" id="UP001139006"/>
    </source>
</evidence>
<dbReference type="AlphaFoldDB" id="A0A9X2FFV8"/>
<dbReference type="EMBL" id="JAIULA010000001">
    <property type="protein sequence ID" value="MCP0885767.1"/>
    <property type="molecule type" value="Genomic_DNA"/>
</dbReference>